<keyword evidence="2" id="KW-0812">Transmembrane</keyword>
<feature type="compositionally biased region" description="Basic and acidic residues" evidence="1">
    <location>
        <begin position="156"/>
        <end position="176"/>
    </location>
</feature>
<feature type="compositionally biased region" description="Low complexity" evidence="1">
    <location>
        <begin position="114"/>
        <end position="142"/>
    </location>
</feature>
<dbReference type="RefSeq" id="WP_344421600.1">
    <property type="nucleotide sequence ID" value="NZ_BAAAQK010000018.1"/>
</dbReference>
<keyword evidence="4" id="KW-1185">Reference proteome</keyword>
<keyword evidence="2" id="KW-1133">Transmembrane helix</keyword>
<feature type="compositionally biased region" description="Low complexity" evidence="1">
    <location>
        <begin position="205"/>
        <end position="216"/>
    </location>
</feature>
<protein>
    <submittedName>
        <fullName evidence="3">Uncharacterized protein</fullName>
    </submittedName>
</protein>
<keyword evidence="2" id="KW-0472">Membrane</keyword>
<feature type="region of interest" description="Disordered" evidence="1">
    <location>
        <begin position="114"/>
        <end position="253"/>
    </location>
</feature>
<evidence type="ECO:0000256" key="1">
    <source>
        <dbReference type="SAM" id="MobiDB-lite"/>
    </source>
</evidence>
<name>A0ABN2NCR4_9PSEU</name>
<accession>A0ABN2NCR4</accession>
<evidence type="ECO:0000256" key="2">
    <source>
        <dbReference type="SAM" id="Phobius"/>
    </source>
</evidence>
<dbReference type="EMBL" id="BAAAQK010000018">
    <property type="protein sequence ID" value="GAA1863235.1"/>
    <property type="molecule type" value="Genomic_DNA"/>
</dbReference>
<feature type="transmembrane region" description="Helical" evidence="2">
    <location>
        <begin position="259"/>
        <end position="281"/>
    </location>
</feature>
<proteinExistence type="predicted"/>
<reference evidence="3 4" key="1">
    <citation type="journal article" date="2019" name="Int. J. Syst. Evol. Microbiol.">
        <title>The Global Catalogue of Microorganisms (GCM) 10K type strain sequencing project: providing services to taxonomists for standard genome sequencing and annotation.</title>
        <authorList>
            <consortium name="The Broad Institute Genomics Platform"/>
            <consortium name="The Broad Institute Genome Sequencing Center for Infectious Disease"/>
            <person name="Wu L."/>
            <person name="Ma J."/>
        </authorList>
    </citation>
    <scope>NUCLEOTIDE SEQUENCE [LARGE SCALE GENOMIC DNA]</scope>
    <source>
        <strain evidence="3 4">JCM 16009</strain>
    </source>
</reference>
<evidence type="ECO:0000313" key="4">
    <source>
        <dbReference type="Proteomes" id="UP001500449"/>
    </source>
</evidence>
<organism evidence="3 4">
    <name type="scientific">Pseudonocardia ailaonensis</name>
    <dbReference type="NCBI Taxonomy" id="367279"/>
    <lineage>
        <taxon>Bacteria</taxon>
        <taxon>Bacillati</taxon>
        <taxon>Actinomycetota</taxon>
        <taxon>Actinomycetes</taxon>
        <taxon>Pseudonocardiales</taxon>
        <taxon>Pseudonocardiaceae</taxon>
        <taxon>Pseudonocardia</taxon>
    </lineage>
</organism>
<comment type="caution">
    <text evidence="3">The sequence shown here is derived from an EMBL/GenBank/DDBJ whole genome shotgun (WGS) entry which is preliminary data.</text>
</comment>
<dbReference type="Proteomes" id="UP001500449">
    <property type="component" value="Unassembled WGS sequence"/>
</dbReference>
<evidence type="ECO:0000313" key="3">
    <source>
        <dbReference type="EMBL" id="GAA1863235.1"/>
    </source>
</evidence>
<feature type="compositionally biased region" description="Pro residues" evidence="1">
    <location>
        <begin position="233"/>
        <end position="250"/>
    </location>
</feature>
<gene>
    <name evidence="3" type="ORF">GCM10009836_49500</name>
</gene>
<sequence length="432" mass="43236">MPQQGLDPLQEGLPGAVVEVVGALREVYSAGPFERLRQVEQAIVAARADRPDLVTVSVATSSRMLGPRRTDAGRTALPRWESVRAFLVVHGVDPEPFAPRWASAREAWTADQGAAPVPDEAGDAPGAPEAGAERAPAPAVGRPAPPAQVPDGPARPAEDPVRPIDGSPRPDDDGVRPADGPVQPDGDGVRPADGPARPADDPVRPGDGAAPDVEVGAGPGEPPAPDADAPQDPAVPPPAPAPAPPAPGPPEPRRLRRSVLLALLGGAVVLFGLGTVLGTVLGRTDPTASLPDTSAPGLSCADTPATARVAIRAVVAADGGPDLPAAARVDIAVTRAPDPGHTYWLVLSRPAGTLGAAAPVRADPGPAAVPVDLGATGTGPRDLLVAEADTAAAGWLAASTAHAADPAWSGARTTLPPGAVAVSGTCRVTPVR</sequence>